<evidence type="ECO:0000256" key="2">
    <source>
        <dbReference type="SAM" id="SignalP"/>
    </source>
</evidence>
<feature type="transmembrane region" description="Helical" evidence="1">
    <location>
        <begin position="174"/>
        <end position="195"/>
    </location>
</feature>
<keyword evidence="1" id="KW-0472">Membrane</keyword>
<feature type="transmembrane region" description="Helical" evidence="1">
    <location>
        <begin position="215"/>
        <end position="235"/>
    </location>
</feature>
<gene>
    <name evidence="3" type="ORF">M9Y10_009130</name>
</gene>
<evidence type="ECO:0000313" key="4">
    <source>
        <dbReference type="Proteomes" id="UP001470230"/>
    </source>
</evidence>
<proteinExistence type="predicted"/>
<evidence type="ECO:0000256" key="1">
    <source>
        <dbReference type="SAM" id="Phobius"/>
    </source>
</evidence>
<feature type="transmembrane region" description="Helical" evidence="1">
    <location>
        <begin position="321"/>
        <end position="343"/>
    </location>
</feature>
<feature type="transmembrane region" description="Helical" evidence="1">
    <location>
        <begin position="349"/>
        <end position="368"/>
    </location>
</feature>
<feature type="transmembrane region" description="Helical" evidence="1">
    <location>
        <begin position="271"/>
        <end position="288"/>
    </location>
</feature>
<reference evidence="3 4" key="1">
    <citation type="submission" date="2024-04" db="EMBL/GenBank/DDBJ databases">
        <title>Tritrichomonas musculus Genome.</title>
        <authorList>
            <person name="Alves-Ferreira E."/>
            <person name="Grigg M."/>
            <person name="Lorenzi H."/>
            <person name="Galac M."/>
        </authorList>
    </citation>
    <scope>NUCLEOTIDE SEQUENCE [LARGE SCALE GENOMIC DNA]</scope>
    <source>
        <strain evidence="3 4">EAF2021</strain>
    </source>
</reference>
<dbReference type="EMBL" id="JAPFFF010000014">
    <property type="protein sequence ID" value="KAK8871216.1"/>
    <property type="molecule type" value="Genomic_DNA"/>
</dbReference>
<dbReference type="Proteomes" id="UP001470230">
    <property type="component" value="Unassembled WGS sequence"/>
</dbReference>
<keyword evidence="1" id="KW-1133">Transmembrane helix</keyword>
<keyword evidence="1" id="KW-0812">Transmembrane</keyword>
<protein>
    <recommendedName>
        <fullName evidence="5">Intimal thickness related receptor IRP domain-containing protein</fullName>
    </recommendedName>
</protein>
<feature type="transmembrane region" description="Helical" evidence="1">
    <location>
        <begin position="247"/>
        <end position="265"/>
    </location>
</feature>
<evidence type="ECO:0000313" key="3">
    <source>
        <dbReference type="EMBL" id="KAK8871216.1"/>
    </source>
</evidence>
<feature type="transmembrane region" description="Helical" evidence="1">
    <location>
        <begin position="141"/>
        <end position="162"/>
    </location>
</feature>
<accession>A0ABR2J007</accession>
<feature type="chain" id="PRO_5046027201" description="Intimal thickness related receptor IRP domain-containing protein" evidence="2">
    <location>
        <begin position="17"/>
        <end position="411"/>
    </location>
</feature>
<keyword evidence="4" id="KW-1185">Reference proteome</keyword>
<comment type="caution">
    <text evidence="3">The sequence shown here is derived from an EMBL/GenBank/DDBJ whole genome shotgun (WGS) entry which is preliminary data.</text>
</comment>
<feature type="signal peptide" evidence="2">
    <location>
        <begin position="1"/>
        <end position="16"/>
    </location>
</feature>
<evidence type="ECO:0008006" key="5">
    <source>
        <dbReference type="Google" id="ProtNLM"/>
    </source>
</evidence>
<organism evidence="3 4">
    <name type="scientific">Tritrichomonas musculus</name>
    <dbReference type="NCBI Taxonomy" id="1915356"/>
    <lineage>
        <taxon>Eukaryota</taxon>
        <taxon>Metamonada</taxon>
        <taxon>Parabasalia</taxon>
        <taxon>Tritrichomonadida</taxon>
        <taxon>Tritrichomonadidae</taxon>
        <taxon>Tritrichomonas</taxon>
    </lineage>
</organism>
<keyword evidence="2" id="KW-0732">Signal</keyword>
<sequence>MLFFLLFFNTVSEVGSDQIVVNQPFAVISSFGFHANATFHLSIRTDIESRLLLFMMTAKMARKTDVGSIYHPCLPEYKNTFISDINHTNFSVSTEFEWESTIHEKDIYYPVIVNCLSNHTQYDIEYNYNNYKYLIDYRNEYFSLVLLIFTAIHIFISAIWLLNTALNQSFCIPIQFIFSLLPSIRSFKCVIQAYYWEQKKIMESVPSYVNLTINVLSGVYFFIFLSTTSLVFSGVGVYKTKCNLTELFEVCFSSFALVFGFFSGINSQSLKIILLSLTLNMLGFLWFMKINTDNFVNFVKILDSSISNERMLKRIRLIRNFMISTFVCLALTVVVFSCSAVEISEIARVGILEVAIIMLEFVELYFFYLRKEYEGAKETNNETSSLGPVFLDCPNMKFLCILTKVETQSKI</sequence>
<name>A0ABR2J007_9EUKA</name>